<keyword evidence="4" id="KW-1185">Reference proteome</keyword>
<accession>A0A6A6W756</accession>
<keyword evidence="1" id="KW-1133">Transmembrane helix</keyword>
<feature type="transmembrane region" description="Helical" evidence="1">
    <location>
        <begin position="192"/>
        <end position="213"/>
    </location>
</feature>
<evidence type="ECO:0000313" key="3">
    <source>
        <dbReference type="EMBL" id="KAF2757854.1"/>
    </source>
</evidence>
<organism evidence="3 4">
    <name type="scientific">Pseudovirgaria hyperparasitica</name>
    <dbReference type="NCBI Taxonomy" id="470096"/>
    <lineage>
        <taxon>Eukaryota</taxon>
        <taxon>Fungi</taxon>
        <taxon>Dikarya</taxon>
        <taxon>Ascomycota</taxon>
        <taxon>Pezizomycotina</taxon>
        <taxon>Dothideomycetes</taxon>
        <taxon>Dothideomycetes incertae sedis</taxon>
        <taxon>Acrospermales</taxon>
        <taxon>Acrospermaceae</taxon>
        <taxon>Pseudovirgaria</taxon>
    </lineage>
</organism>
<protein>
    <recommendedName>
        <fullName evidence="5">AtmA protein</fullName>
    </recommendedName>
</protein>
<feature type="chain" id="PRO_5025399408" description="AtmA protein" evidence="2">
    <location>
        <begin position="23"/>
        <end position="368"/>
    </location>
</feature>
<dbReference type="EMBL" id="ML996572">
    <property type="protein sequence ID" value="KAF2757854.1"/>
    <property type="molecule type" value="Genomic_DNA"/>
</dbReference>
<keyword evidence="2" id="KW-0732">Signal</keyword>
<dbReference type="RefSeq" id="XP_033600305.1">
    <property type="nucleotide sequence ID" value="XM_033741128.1"/>
</dbReference>
<keyword evidence="1" id="KW-0812">Transmembrane</keyword>
<feature type="signal peptide" evidence="2">
    <location>
        <begin position="1"/>
        <end position="22"/>
    </location>
</feature>
<feature type="transmembrane region" description="Helical" evidence="1">
    <location>
        <begin position="119"/>
        <end position="139"/>
    </location>
</feature>
<dbReference type="OrthoDB" id="72269at2759"/>
<dbReference type="AlphaFoldDB" id="A0A6A6W756"/>
<proteinExistence type="predicted"/>
<name>A0A6A6W756_9PEZI</name>
<feature type="transmembrane region" description="Helical" evidence="1">
    <location>
        <begin position="79"/>
        <end position="99"/>
    </location>
</feature>
<keyword evidence="1" id="KW-0472">Membrane</keyword>
<evidence type="ECO:0000313" key="4">
    <source>
        <dbReference type="Proteomes" id="UP000799437"/>
    </source>
</evidence>
<evidence type="ECO:0000256" key="1">
    <source>
        <dbReference type="SAM" id="Phobius"/>
    </source>
</evidence>
<evidence type="ECO:0000256" key="2">
    <source>
        <dbReference type="SAM" id="SignalP"/>
    </source>
</evidence>
<feature type="transmembrane region" description="Helical" evidence="1">
    <location>
        <begin position="160"/>
        <end position="180"/>
    </location>
</feature>
<gene>
    <name evidence="3" type="ORF">EJ05DRAFT_368626</name>
</gene>
<sequence>MAALYKASLVALAGIGAYTLHALSSQNGMYEMIKSVGERHLLTDGVTAWPQWLQDYEFRLVAPLLGFFWPFANAEQADLLLCGIPFAGAVMSGWTVILLEANRNGVRGGAGSYTTIYGLLVQTLGFAVVSPLFLLINLFSSTIPSSPTPTSLSHPNLKQLKALPYALTLGFVVPSAIMLLPYPSLLSLDSKIAAVLAWQVFPVFVTLSSYVLAPCFAGPKNASPAAQLPSLRRAYAFALLVSSIAHVYTVGLSVTSALVPSLFNEASAATLAPSNVFLPVLHAPRVVSVAEGALRLLKWDHAVGALAHVVWAVATTRNVNLRSSAFSSGSVWIDMVVRSVFLGPMSAVLCLIWERDEVVLGGEHLKTK</sequence>
<dbReference type="GeneID" id="54482182"/>
<reference evidence="3" key="1">
    <citation type="journal article" date="2020" name="Stud. Mycol.">
        <title>101 Dothideomycetes genomes: a test case for predicting lifestyles and emergence of pathogens.</title>
        <authorList>
            <person name="Haridas S."/>
            <person name="Albert R."/>
            <person name="Binder M."/>
            <person name="Bloem J."/>
            <person name="Labutti K."/>
            <person name="Salamov A."/>
            <person name="Andreopoulos B."/>
            <person name="Baker S."/>
            <person name="Barry K."/>
            <person name="Bills G."/>
            <person name="Bluhm B."/>
            <person name="Cannon C."/>
            <person name="Castanera R."/>
            <person name="Culley D."/>
            <person name="Daum C."/>
            <person name="Ezra D."/>
            <person name="Gonzalez J."/>
            <person name="Henrissat B."/>
            <person name="Kuo A."/>
            <person name="Liang C."/>
            <person name="Lipzen A."/>
            <person name="Lutzoni F."/>
            <person name="Magnuson J."/>
            <person name="Mondo S."/>
            <person name="Nolan M."/>
            <person name="Ohm R."/>
            <person name="Pangilinan J."/>
            <person name="Park H.-J."/>
            <person name="Ramirez L."/>
            <person name="Alfaro M."/>
            <person name="Sun H."/>
            <person name="Tritt A."/>
            <person name="Yoshinaga Y."/>
            <person name="Zwiers L.-H."/>
            <person name="Turgeon B."/>
            <person name="Goodwin S."/>
            <person name="Spatafora J."/>
            <person name="Crous P."/>
            <person name="Grigoriev I."/>
        </authorList>
    </citation>
    <scope>NUCLEOTIDE SEQUENCE</scope>
    <source>
        <strain evidence="3">CBS 121739</strain>
    </source>
</reference>
<evidence type="ECO:0008006" key="5">
    <source>
        <dbReference type="Google" id="ProtNLM"/>
    </source>
</evidence>
<dbReference type="Proteomes" id="UP000799437">
    <property type="component" value="Unassembled WGS sequence"/>
</dbReference>
<feature type="transmembrane region" description="Helical" evidence="1">
    <location>
        <begin position="234"/>
        <end position="259"/>
    </location>
</feature>